<keyword evidence="6 8" id="KW-0472">Membrane</keyword>
<dbReference type="Gene3D" id="1.20.1250.20">
    <property type="entry name" value="MFS general substrate transporter like domains"/>
    <property type="match status" value="1"/>
</dbReference>
<comment type="caution">
    <text evidence="10">The sequence shown here is derived from an EMBL/GenBank/DDBJ whole genome shotgun (WGS) entry which is preliminary data.</text>
</comment>
<reference evidence="10" key="1">
    <citation type="submission" date="2021-04" db="EMBL/GenBank/DDBJ databases">
        <title>Genome based classification of Actinospica acidithermotolerans sp. nov., an actinobacterium isolated from an Indonesian hot spring.</title>
        <authorList>
            <person name="Kusuma A.B."/>
            <person name="Putra K.E."/>
            <person name="Nafisah S."/>
            <person name="Loh J."/>
            <person name="Nouioui I."/>
            <person name="Goodfellow M."/>
        </authorList>
    </citation>
    <scope>NUCLEOTIDE SEQUENCE</scope>
    <source>
        <strain evidence="10">CSCA 57</strain>
    </source>
</reference>
<sequence>MTDTASVPRVSSPPAERGHPWVDGRVRPLPLRTAEAVPGSATTVADTVTTADVTDTARASRFPRLSGRPAIFLLASLVVTALASSAAPTPLYAIYQARWGFSPITTTVVFGVYALAVLVSLLTLGKLSDHLGRRPVLLAALVVQAASLVLFTTADGVPELLAARVIQGLSTGAALGAIGAGMLDIDRERGTFANAVSPGMGTGSGALISALFVRYLPAPTHLIYFALLGVLALQALGVVLMRETVTRKPGALATLVPEIRLPRELRGSMLVAAPVLFAVWAVAGLYGALGPALVNTLTGSPDTVLGSASLTALAGTAVVAVIALRRAQARTVMLTGILALVGGVAVTLLALDIRSLALFFVGTVVSGVGFGSGFQGGIRTVVPQARPHERSGVLSLLYTISYLGMGLPAVIAGFLVVHGGGLVTTSYEYGAAVIVLAAAALAGLLRGRPSAELH</sequence>
<keyword evidence="4 8" id="KW-0812">Transmembrane</keyword>
<accession>A0A941IRB2</accession>
<evidence type="ECO:0000256" key="1">
    <source>
        <dbReference type="ARBA" id="ARBA00004651"/>
    </source>
</evidence>
<evidence type="ECO:0000256" key="7">
    <source>
        <dbReference type="SAM" id="MobiDB-lite"/>
    </source>
</evidence>
<keyword evidence="2" id="KW-0813">Transport</keyword>
<evidence type="ECO:0000256" key="6">
    <source>
        <dbReference type="ARBA" id="ARBA00023136"/>
    </source>
</evidence>
<keyword evidence="3" id="KW-1003">Cell membrane</keyword>
<keyword evidence="11" id="KW-1185">Reference proteome</keyword>
<dbReference type="InterPro" id="IPR005829">
    <property type="entry name" value="Sugar_transporter_CS"/>
</dbReference>
<evidence type="ECO:0000256" key="8">
    <source>
        <dbReference type="SAM" id="Phobius"/>
    </source>
</evidence>
<dbReference type="InterPro" id="IPR036259">
    <property type="entry name" value="MFS_trans_sf"/>
</dbReference>
<feature type="transmembrane region" description="Helical" evidence="8">
    <location>
        <begin position="160"/>
        <end position="183"/>
    </location>
</feature>
<organism evidence="10 11">
    <name type="scientific">Actinospica durhamensis</name>
    <dbReference type="NCBI Taxonomy" id="1508375"/>
    <lineage>
        <taxon>Bacteria</taxon>
        <taxon>Bacillati</taxon>
        <taxon>Actinomycetota</taxon>
        <taxon>Actinomycetes</taxon>
        <taxon>Catenulisporales</taxon>
        <taxon>Actinospicaceae</taxon>
        <taxon>Actinospica</taxon>
    </lineage>
</organism>
<feature type="transmembrane region" description="Helical" evidence="8">
    <location>
        <begin position="395"/>
        <end position="417"/>
    </location>
</feature>
<dbReference type="InterPro" id="IPR020846">
    <property type="entry name" value="MFS_dom"/>
</dbReference>
<evidence type="ECO:0000256" key="5">
    <source>
        <dbReference type="ARBA" id="ARBA00022989"/>
    </source>
</evidence>
<evidence type="ECO:0000259" key="9">
    <source>
        <dbReference type="PROSITE" id="PS50850"/>
    </source>
</evidence>
<feature type="transmembrane region" description="Helical" evidence="8">
    <location>
        <begin position="195"/>
        <end position="216"/>
    </location>
</feature>
<evidence type="ECO:0000256" key="2">
    <source>
        <dbReference type="ARBA" id="ARBA00022448"/>
    </source>
</evidence>
<dbReference type="PROSITE" id="PS50850">
    <property type="entry name" value="MFS"/>
    <property type="match status" value="1"/>
</dbReference>
<feature type="domain" description="Major facilitator superfamily (MFS) profile" evidence="9">
    <location>
        <begin position="69"/>
        <end position="454"/>
    </location>
</feature>
<evidence type="ECO:0000313" key="10">
    <source>
        <dbReference type="EMBL" id="MBR7835107.1"/>
    </source>
</evidence>
<dbReference type="GO" id="GO:0022857">
    <property type="term" value="F:transmembrane transporter activity"/>
    <property type="evidence" value="ECO:0007669"/>
    <property type="project" value="InterPro"/>
</dbReference>
<feature type="transmembrane region" description="Helical" evidence="8">
    <location>
        <begin position="356"/>
        <end position="374"/>
    </location>
</feature>
<keyword evidence="5 8" id="KW-1133">Transmembrane helix</keyword>
<evidence type="ECO:0000313" key="11">
    <source>
        <dbReference type="Proteomes" id="UP000675781"/>
    </source>
</evidence>
<protein>
    <submittedName>
        <fullName evidence="10">MFS transporter</fullName>
    </submittedName>
</protein>
<dbReference type="InterPro" id="IPR011701">
    <property type="entry name" value="MFS"/>
</dbReference>
<dbReference type="PANTHER" id="PTHR23517:SF13">
    <property type="entry name" value="MAJOR FACILITATOR SUPERFAMILY MFS_1"/>
    <property type="match status" value="1"/>
</dbReference>
<dbReference type="RefSeq" id="WP_212529620.1">
    <property type="nucleotide sequence ID" value="NZ_JAGSOG010000083.1"/>
</dbReference>
<name>A0A941IRB2_9ACTN</name>
<dbReference type="SUPFAM" id="SSF103473">
    <property type="entry name" value="MFS general substrate transporter"/>
    <property type="match status" value="1"/>
</dbReference>
<feature type="transmembrane region" description="Helical" evidence="8">
    <location>
        <begin position="331"/>
        <end position="350"/>
    </location>
</feature>
<comment type="subcellular location">
    <subcellularLocation>
        <location evidence="1">Cell membrane</location>
        <topology evidence="1">Multi-pass membrane protein</topology>
    </subcellularLocation>
</comment>
<feature type="transmembrane region" description="Helical" evidence="8">
    <location>
        <begin position="429"/>
        <end position="445"/>
    </location>
</feature>
<feature type="transmembrane region" description="Helical" evidence="8">
    <location>
        <begin position="70"/>
        <end position="95"/>
    </location>
</feature>
<evidence type="ECO:0000256" key="4">
    <source>
        <dbReference type="ARBA" id="ARBA00022692"/>
    </source>
</evidence>
<feature type="transmembrane region" description="Helical" evidence="8">
    <location>
        <begin position="136"/>
        <end position="154"/>
    </location>
</feature>
<dbReference type="PANTHER" id="PTHR23517">
    <property type="entry name" value="RESISTANCE PROTEIN MDTM, PUTATIVE-RELATED-RELATED"/>
    <property type="match status" value="1"/>
</dbReference>
<feature type="transmembrane region" description="Helical" evidence="8">
    <location>
        <begin position="222"/>
        <end position="241"/>
    </location>
</feature>
<dbReference type="InterPro" id="IPR050171">
    <property type="entry name" value="MFS_Transporters"/>
</dbReference>
<dbReference type="PROSITE" id="PS00216">
    <property type="entry name" value="SUGAR_TRANSPORT_1"/>
    <property type="match status" value="1"/>
</dbReference>
<dbReference type="EMBL" id="JAGSOG010000083">
    <property type="protein sequence ID" value="MBR7835107.1"/>
    <property type="molecule type" value="Genomic_DNA"/>
</dbReference>
<gene>
    <name evidence="10" type="ORF">KDL01_17665</name>
</gene>
<feature type="transmembrane region" description="Helical" evidence="8">
    <location>
        <begin position="269"/>
        <end position="289"/>
    </location>
</feature>
<feature type="transmembrane region" description="Helical" evidence="8">
    <location>
        <begin position="304"/>
        <end position="324"/>
    </location>
</feature>
<dbReference type="Proteomes" id="UP000675781">
    <property type="component" value="Unassembled WGS sequence"/>
</dbReference>
<feature type="region of interest" description="Disordered" evidence="7">
    <location>
        <begin position="1"/>
        <end position="24"/>
    </location>
</feature>
<evidence type="ECO:0000256" key="3">
    <source>
        <dbReference type="ARBA" id="ARBA00022475"/>
    </source>
</evidence>
<proteinExistence type="predicted"/>
<dbReference type="Pfam" id="PF07690">
    <property type="entry name" value="MFS_1"/>
    <property type="match status" value="1"/>
</dbReference>
<dbReference type="GO" id="GO:0005886">
    <property type="term" value="C:plasma membrane"/>
    <property type="evidence" value="ECO:0007669"/>
    <property type="project" value="UniProtKB-SubCell"/>
</dbReference>
<dbReference type="AlphaFoldDB" id="A0A941IRB2"/>
<feature type="transmembrane region" description="Helical" evidence="8">
    <location>
        <begin position="101"/>
        <end position="124"/>
    </location>
</feature>